<feature type="region of interest" description="Disordered" evidence="1">
    <location>
        <begin position="1"/>
        <end position="22"/>
    </location>
</feature>
<accession>A0A0B7BTE9</accession>
<gene>
    <name evidence="2" type="primary">ORF212141</name>
</gene>
<dbReference type="EMBL" id="HACG01049589">
    <property type="protein sequence ID" value="CEK96454.1"/>
    <property type="molecule type" value="Transcribed_RNA"/>
</dbReference>
<organism evidence="2">
    <name type="scientific">Arion vulgaris</name>
    <dbReference type="NCBI Taxonomy" id="1028688"/>
    <lineage>
        <taxon>Eukaryota</taxon>
        <taxon>Metazoa</taxon>
        <taxon>Spiralia</taxon>
        <taxon>Lophotrochozoa</taxon>
        <taxon>Mollusca</taxon>
        <taxon>Gastropoda</taxon>
        <taxon>Heterobranchia</taxon>
        <taxon>Euthyneura</taxon>
        <taxon>Panpulmonata</taxon>
        <taxon>Eupulmonata</taxon>
        <taxon>Stylommatophora</taxon>
        <taxon>Helicina</taxon>
        <taxon>Arionoidea</taxon>
        <taxon>Arionidae</taxon>
        <taxon>Arion</taxon>
    </lineage>
</organism>
<sequence length="49" mass="5417">ILYTSNLDPGNHSGMKTSAQFTSPAKHPINCVTITTVITFTKLFNIKKH</sequence>
<feature type="non-terminal residue" evidence="2">
    <location>
        <position position="1"/>
    </location>
</feature>
<dbReference type="AlphaFoldDB" id="A0A0B7BTE9"/>
<name>A0A0B7BTE9_9EUPU</name>
<reference evidence="2" key="1">
    <citation type="submission" date="2014-12" db="EMBL/GenBank/DDBJ databases">
        <title>Insight into the proteome of Arion vulgaris.</title>
        <authorList>
            <person name="Aradska J."/>
            <person name="Bulat T."/>
            <person name="Smidak R."/>
            <person name="Sarate P."/>
            <person name="Gangsoo J."/>
            <person name="Sialana F."/>
            <person name="Bilban M."/>
            <person name="Lubec G."/>
        </authorList>
    </citation>
    <scope>NUCLEOTIDE SEQUENCE</scope>
    <source>
        <tissue evidence="2">Skin</tissue>
    </source>
</reference>
<proteinExistence type="predicted"/>
<evidence type="ECO:0000256" key="1">
    <source>
        <dbReference type="SAM" id="MobiDB-lite"/>
    </source>
</evidence>
<evidence type="ECO:0000313" key="2">
    <source>
        <dbReference type="EMBL" id="CEK96454.1"/>
    </source>
</evidence>
<protein>
    <submittedName>
        <fullName evidence="2">Uncharacterized protein</fullName>
    </submittedName>
</protein>